<organism evidence="1 2">
    <name type="scientific">Actinoplanes regularis</name>
    <dbReference type="NCBI Taxonomy" id="52697"/>
    <lineage>
        <taxon>Bacteria</taxon>
        <taxon>Bacillati</taxon>
        <taxon>Actinomycetota</taxon>
        <taxon>Actinomycetes</taxon>
        <taxon>Micromonosporales</taxon>
        <taxon>Micromonosporaceae</taxon>
        <taxon>Actinoplanes</taxon>
    </lineage>
</organism>
<evidence type="ECO:0000313" key="1">
    <source>
        <dbReference type="EMBL" id="SNS10364.1"/>
    </source>
</evidence>
<keyword evidence="2" id="KW-1185">Reference proteome</keyword>
<name>A0A239BTH7_9ACTN</name>
<dbReference type="RefSeq" id="WP_089295644.1">
    <property type="nucleotide sequence ID" value="NZ_BOMU01000062.1"/>
</dbReference>
<dbReference type="EMBL" id="FZNR01000010">
    <property type="protein sequence ID" value="SNS10364.1"/>
    <property type="molecule type" value="Genomic_DNA"/>
</dbReference>
<evidence type="ECO:0000313" key="2">
    <source>
        <dbReference type="Proteomes" id="UP000198415"/>
    </source>
</evidence>
<reference evidence="1 2" key="1">
    <citation type="submission" date="2017-06" db="EMBL/GenBank/DDBJ databases">
        <authorList>
            <person name="Kim H.J."/>
            <person name="Triplett B.A."/>
        </authorList>
    </citation>
    <scope>NUCLEOTIDE SEQUENCE [LARGE SCALE GENOMIC DNA]</scope>
    <source>
        <strain evidence="1 2">DSM 43151</strain>
    </source>
</reference>
<accession>A0A239BTH7</accession>
<proteinExistence type="predicted"/>
<sequence>MIDMDAVLTGTNWAELGHAYGSAEDIPDRLRALLSEDEDRIAEAWWDLGNLLTHQESVYPATAPAALFVAASLSDPRTATRFQGRPLRAELIDWLEIVAARPIEYGDVFDDPGLAECGAIIGQLREAVAALIEDQDESVRESVETFLETTEPE</sequence>
<dbReference type="AlphaFoldDB" id="A0A239BTH7"/>
<gene>
    <name evidence="1" type="ORF">SAMN06264365_11083</name>
</gene>
<protein>
    <submittedName>
        <fullName evidence="1">Uncharacterized protein</fullName>
    </submittedName>
</protein>
<dbReference type="OrthoDB" id="292843at2"/>
<dbReference type="Proteomes" id="UP000198415">
    <property type="component" value="Unassembled WGS sequence"/>
</dbReference>